<evidence type="ECO:0000256" key="10">
    <source>
        <dbReference type="ARBA" id="ARBA00023152"/>
    </source>
</evidence>
<comment type="catalytic activity">
    <reaction evidence="1">
        <text>(2R)-3-phosphoglycerate + ATP = (2R)-3-phospho-glyceroyl phosphate + ADP</text>
        <dbReference type="Rhea" id="RHEA:14801"/>
        <dbReference type="ChEBI" id="CHEBI:30616"/>
        <dbReference type="ChEBI" id="CHEBI:57604"/>
        <dbReference type="ChEBI" id="CHEBI:58272"/>
        <dbReference type="ChEBI" id="CHEBI:456216"/>
        <dbReference type="EC" id="2.7.2.3"/>
    </reaction>
</comment>
<evidence type="ECO:0000313" key="12">
    <source>
        <dbReference type="Proteomes" id="UP000689129"/>
    </source>
</evidence>
<evidence type="ECO:0000256" key="1">
    <source>
        <dbReference type="ARBA" id="ARBA00000642"/>
    </source>
</evidence>
<keyword evidence="7 11" id="KW-0418">Kinase</keyword>
<dbReference type="GO" id="GO:0006094">
    <property type="term" value="P:gluconeogenesis"/>
    <property type="evidence" value="ECO:0007669"/>
    <property type="project" value="TreeGrafter"/>
</dbReference>
<gene>
    <name evidence="11" type="ORF">HYQ45_018413</name>
</gene>
<accession>A0A8I2Z313</accession>
<dbReference type="EC" id="2.7.2.3" evidence="4"/>
<evidence type="ECO:0000256" key="5">
    <source>
        <dbReference type="ARBA" id="ARBA00022679"/>
    </source>
</evidence>
<dbReference type="InterPro" id="IPR001576">
    <property type="entry name" value="Phosphoglycerate_kinase"/>
</dbReference>
<keyword evidence="5" id="KW-0808">Transferase</keyword>
<dbReference type="FunFam" id="3.40.50.1260:FF:000031">
    <property type="entry name" value="Phosphoglycerate kinase 1"/>
    <property type="match status" value="1"/>
</dbReference>
<comment type="similarity">
    <text evidence="3">Belongs to the phosphoglycerate kinase family.</text>
</comment>
<comment type="pathway">
    <text evidence="2">Carbohydrate degradation; glycolysis; pyruvate from D-glyceraldehyde 3-phosphate: step 2/5.</text>
</comment>
<comment type="caution">
    <text evidence="11">The sequence shown here is derived from an EMBL/GenBank/DDBJ whole genome shotgun (WGS) entry which is preliminary data.</text>
</comment>
<dbReference type="FunFam" id="3.40.50.1260:FF:000005">
    <property type="entry name" value="Phosphoglycerate kinase"/>
    <property type="match status" value="1"/>
</dbReference>
<name>A0A8I2Z313_VERLO</name>
<dbReference type="GO" id="GO:0005524">
    <property type="term" value="F:ATP binding"/>
    <property type="evidence" value="ECO:0007669"/>
    <property type="project" value="UniProtKB-KW"/>
</dbReference>
<evidence type="ECO:0000256" key="2">
    <source>
        <dbReference type="ARBA" id="ARBA00004838"/>
    </source>
</evidence>
<keyword evidence="9" id="KW-0496">Mitochondrion</keyword>
<dbReference type="Pfam" id="PF00162">
    <property type="entry name" value="PGK"/>
    <property type="match status" value="2"/>
</dbReference>
<dbReference type="AlphaFoldDB" id="A0A8I2Z313"/>
<organism evidence="11 12">
    <name type="scientific">Verticillium longisporum</name>
    <name type="common">Verticillium dahliae var. longisporum</name>
    <dbReference type="NCBI Taxonomy" id="100787"/>
    <lineage>
        <taxon>Eukaryota</taxon>
        <taxon>Fungi</taxon>
        <taxon>Dikarya</taxon>
        <taxon>Ascomycota</taxon>
        <taxon>Pezizomycotina</taxon>
        <taxon>Sordariomycetes</taxon>
        <taxon>Hypocreomycetidae</taxon>
        <taxon>Glomerellales</taxon>
        <taxon>Plectosphaerellaceae</taxon>
        <taxon>Verticillium</taxon>
    </lineage>
</organism>
<dbReference type="InterPro" id="IPR015911">
    <property type="entry name" value="Phosphoglycerate_kinase_CS"/>
</dbReference>
<dbReference type="EMBL" id="JAEMWZ010000757">
    <property type="protein sequence ID" value="KAG7106311.1"/>
    <property type="molecule type" value="Genomic_DNA"/>
</dbReference>
<reference evidence="11" key="1">
    <citation type="journal article" date="2021" name="Mol. Plant Pathol.">
        <title>A 20-kb lineage-specific genomic region tames virulence in pathogenic amphidiploid Verticillium longisporum.</title>
        <authorList>
            <person name="Harting R."/>
            <person name="Starke J."/>
            <person name="Kusch H."/>
            <person name="Poggeler S."/>
            <person name="Maurus I."/>
            <person name="Schluter R."/>
            <person name="Landesfeind M."/>
            <person name="Bulla I."/>
            <person name="Nowrousian M."/>
            <person name="de Jonge R."/>
            <person name="Stahlhut G."/>
            <person name="Hoff K.J."/>
            <person name="Asshauer K.P."/>
            <person name="Thurmer A."/>
            <person name="Stanke M."/>
            <person name="Daniel R."/>
            <person name="Morgenstern B."/>
            <person name="Thomma B.P.H.J."/>
            <person name="Kronstad J.W."/>
            <person name="Braus-Stromeyer S.A."/>
            <person name="Braus G.H."/>
        </authorList>
    </citation>
    <scope>NUCLEOTIDE SEQUENCE</scope>
    <source>
        <strain evidence="11">Vl32</strain>
    </source>
</reference>
<dbReference type="Proteomes" id="UP000689129">
    <property type="component" value="Unassembled WGS sequence"/>
</dbReference>
<sequence length="285" mass="30189">MSLANKLSINDVDLKDKRVLIRVDFNVPLDADKKITNNQRIAGAVPTIKHAIDNGAKAVVLMSHLGRPDGKVNAKYSLEPVVAELEKLLGKSVQFTKDCVGPEAEEVVNKATGGQVVLLENLRFHAEEEGSSKDENGNKVKADKAKKTLEGVSIGDSLFDEAGSKTVGKLIEKAKANGVKVVLPVDYITADKFDKDANTGTATDETGIPDGWMGLDCGEKSIELYKQAIDESKTILWNGPAGVFEFEKFARGTKATLDAAVAGCEAGKIVIIGGGDTATVAPAVP</sequence>
<evidence type="ECO:0000256" key="6">
    <source>
        <dbReference type="ARBA" id="ARBA00022741"/>
    </source>
</evidence>
<dbReference type="PROSITE" id="PS00111">
    <property type="entry name" value="PGLYCERATE_KINASE"/>
    <property type="match status" value="1"/>
</dbReference>
<keyword evidence="8" id="KW-0067">ATP-binding</keyword>
<keyword evidence="10" id="KW-0324">Glycolysis</keyword>
<dbReference type="OrthoDB" id="275353at2759"/>
<protein>
    <recommendedName>
        <fullName evidence="4">phosphoglycerate kinase</fullName>
        <ecNumber evidence="4">2.7.2.3</ecNumber>
    </recommendedName>
</protein>
<proteinExistence type="inferred from homology"/>
<dbReference type="PANTHER" id="PTHR11406:SF0">
    <property type="entry name" value="PHOSPHOGLYCERATE KINASE"/>
    <property type="match status" value="1"/>
</dbReference>
<evidence type="ECO:0000313" key="11">
    <source>
        <dbReference type="EMBL" id="KAG7106311.1"/>
    </source>
</evidence>
<dbReference type="PANTHER" id="PTHR11406">
    <property type="entry name" value="PHOSPHOGLYCERATE KINASE"/>
    <property type="match status" value="1"/>
</dbReference>
<dbReference type="GO" id="GO:0043531">
    <property type="term" value="F:ADP binding"/>
    <property type="evidence" value="ECO:0007669"/>
    <property type="project" value="TreeGrafter"/>
</dbReference>
<dbReference type="GO" id="GO:0004618">
    <property type="term" value="F:phosphoglycerate kinase activity"/>
    <property type="evidence" value="ECO:0007669"/>
    <property type="project" value="UniProtKB-EC"/>
</dbReference>
<evidence type="ECO:0000256" key="3">
    <source>
        <dbReference type="ARBA" id="ARBA00008982"/>
    </source>
</evidence>
<dbReference type="GO" id="GO:0005829">
    <property type="term" value="C:cytosol"/>
    <property type="evidence" value="ECO:0007669"/>
    <property type="project" value="TreeGrafter"/>
</dbReference>
<dbReference type="GO" id="GO:0006096">
    <property type="term" value="P:glycolytic process"/>
    <property type="evidence" value="ECO:0007669"/>
    <property type="project" value="UniProtKB-KW"/>
</dbReference>
<evidence type="ECO:0000256" key="9">
    <source>
        <dbReference type="ARBA" id="ARBA00023128"/>
    </source>
</evidence>
<keyword evidence="6" id="KW-0547">Nucleotide-binding</keyword>
<evidence type="ECO:0000256" key="7">
    <source>
        <dbReference type="ARBA" id="ARBA00022777"/>
    </source>
</evidence>
<evidence type="ECO:0000256" key="4">
    <source>
        <dbReference type="ARBA" id="ARBA00013061"/>
    </source>
</evidence>
<evidence type="ECO:0000256" key="8">
    <source>
        <dbReference type="ARBA" id="ARBA00022840"/>
    </source>
</evidence>